<dbReference type="PANTHER" id="PTHR20899:SF4">
    <property type="entry name" value="PIERCER OF MICROTUBULE WALL 2 PROTEIN"/>
    <property type="match status" value="1"/>
</dbReference>
<feature type="region of interest" description="Disordered" evidence="5">
    <location>
        <begin position="1"/>
        <end position="24"/>
    </location>
</feature>
<keyword evidence="2" id="KW-0963">Cytoplasm</keyword>
<reference evidence="6" key="3">
    <citation type="submission" date="2025-09" db="UniProtKB">
        <authorList>
            <consortium name="Ensembl"/>
        </authorList>
    </citation>
    <scope>IDENTIFICATION</scope>
</reference>
<dbReference type="Ensembl" id="ENSTRUT00000055143.2">
    <property type="protein sequence ID" value="ENSTRUP00000051128.2"/>
    <property type="gene ID" value="ENSTRUG00000020972.2"/>
</dbReference>
<dbReference type="AlphaFoldDB" id="A0A3B5K6U6"/>
<dbReference type="GO" id="GO:0035082">
    <property type="term" value="P:axoneme assembly"/>
    <property type="evidence" value="ECO:0007669"/>
    <property type="project" value="InterPro"/>
</dbReference>
<name>A0A3B5K6U6_TAKRU</name>
<dbReference type="OMA" id="QFLPCNY"/>
<dbReference type="STRING" id="31033.ENSTRUP00000051128"/>
<keyword evidence="3" id="KW-0206">Cytoskeleton</keyword>
<accession>A0A3B5K6U6</accession>
<feature type="compositionally biased region" description="Basic and acidic residues" evidence="5">
    <location>
        <begin position="1"/>
        <end position="11"/>
    </location>
</feature>
<dbReference type="PANTHER" id="PTHR20899">
    <property type="entry name" value="PIERCE HOMOLOG"/>
    <property type="match status" value="1"/>
</dbReference>
<evidence type="ECO:0000256" key="2">
    <source>
        <dbReference type="ARBA" id="ARBA00022490"/>
    </source>
</evidence>
<reference evidence="6 7" key="1">
    <citation type="journal article" date="2011" name="Genome Biol. Evol.">
        <title>Integration of the genetic map and genome assembly of fugu facilitates insights into distinct features of genome evolution in teleosts and mammals.</title>
        <authorList>
            <person name="Kai W."/>
            <person name="Kikuchi K."/>
            <person name="Tohari S."/>
            <person name="Chew A.K."/>
            <person name="Tay A."/>
            <person name="Fujiwara A."/>
            <person name="Hosoya S."/>
            <person name="Suetake H."/>
            <person name="Naruse K."/>
            <person name="Brenner S."/>
            <person name="Suzuki Y."/>
            <person name="Venkatesh B."/>
        </authorList>
    </citation>
    <scope>NUCLEOTIDE SEQUENCE [LARGE SCALE GENOMIC DNA]</scope>
</reference>
<evidence type="ECO:0000256" key="3">
    <source>
        <dbReference type="ARBA" id="ARBA00023212"/>
    </source>
</evidence>
<keyword evidence="7" id="KW-1185">Reference proteome</keyword>
<evidence type="ECO:0000313" key="6">
    <source>
        <dbReference type="Ensembl" id="ENSTRUP00000051128.2"/>
    </source>
</evidence>
<dbReference type="GeneTree" id="ENSGT01130000282176"/>
<proteinExistence type="predicted"/>
<evidence type="ECO:0000256" key="5">
    <source>
        <dbReference type="SAM" id="MobiDB-lite"/>
    </source>
</evidence>
<organism evidence="6 7">
    <name type="scientific">Takifugu rubripes</name>
    <name type="common">Japanese pufferfish</name>
    <name type="synonym">Fugu rubripes</name>
    <dbReference type="NCBI Taxonomy" id="31033"/>
    <lineage>
        <taxon>Eukaryota</taxon>
        <taxon>Metazoa</taxon>
        <taxon>Chordata</taxon>
        <taxon>Craniata</taxon>
        <taxon>Vertebrata</taxon>
        <taxon>Euteleostomi</taxon>
        <taxon>Actinopterygii</taxon>
        <taxon>Neopterygii</taxon>
        <taxon>Teleostei</taxon>
        <taxon>Neoteleostei</taxon>
        <taxon>Acanthomorphata</taxon>
        <taxon>Eupercaria</taxon>
        <taxon>Tetraodontiformes</taxon>
        <taxon>Tetradontoidea</taxon>
        <taxon>Tetraodontidae</taxon>
        <taxon>Takifugu</taxon>
    </lineage>
</organism>
<dbReference type="Proteomes" id="UP000005226">
    <property type="component" value="Chromosome 9"/>
</dbReference>
<protein>
    <submittedName>
        <fullName evidence="6">Uncharacterized protein</fullName>
    </submittedName>
</protein>
<sequence length="117" mass="13568">DIPKEREDNSRHPSKFATQEHMESNVESCYNPGNPVFSCMLPRPEQGTKPQNLFYRTTNGDYGLLPPVPETTPLVYHPRSFKFSRHMLMYGMHRDNTLNTAISRSRVCDYPNLQHSL</sequence>
<keyword evidence="4" id="KW-0966">Cell projection</keyword>
<reference evidence="6" key="2">
    <citation type="submission" date="2025-08" db="UniProtKB">
        <authorList>
            <consortium name="Ensembl"/>
        </authorList>
    </citation>
    <scope>IDENTIFICATION</scope>
</reference>
<evidence type="ECO:0000256" key="1">
    <source>
        <dbReference type="ARBA" id="ARBA00004430"/>
    </source>
</evidence>
<dbReference type="InParanoid" id="A0A3B5K6U6"/>
<dbReference type="GO" id="GO:0005879">
    <property type="term" value="C:axonemal microtubule"/>
    <property type="evidence" value="ECO:0007669"/>
    <property type="project" value="InterPro"/>
</dbReference>
<evidence type="ECO:0000313" key="7">
    <source>
        <dbReference type="Proteomes" id="UP000005226"/>
    </source>
</evidence>
<evidence type="ECO:0000256" key="4">
    <source>
        <dbReference type="ARBA" id="ARBA00023273"/>
    </source>
</evidence>
<dbReference type="Pfam" id="PF14892">
    <property type="entry name" value="PIRC1_2"/>
    <property type="match status" value="1"/>
</dbReference>
<comment type="subcellular location">
    <subcellularLocation>
        <location evidence="1">Cytoplasm</location>
        <location evidence="1">Cytoskeleton</location>
        <location evidence="1">Cilium axoneme</location>
    </subcellularLocation>
</comment>
<dbReference type="InterPro" id="IPR026507">
    <property type="entry name" value="PIRC1/2"/>
</dbReference>